<evidence type="ECO:0000256" key="4">
    <source>
        <dbReference type="ARBA" id="ARBA00051722"/>
    </source>
</evidence>
<sequence>MFDIHNHLLPGVDDGVKNFDESIKFLETFKKNGITTVFFTPHLNHPSVKTNVAKIKENYEKIKIHCEEFGIKSFLGSEIYLTPDVKEFIPIKDYFLLVELPTDIYPVYLLDKLFDLQLEGYEIILAHVERYKWLEGNGLLVDRLKHMNVYFQVNLEALNGSNYFLKRDLVDFIATDFHGEKRSSIDFSLFRKYNDIIEKGKSILKL</sequence>
<protein>
    <recommendedName>
        <fullName evidence="2">protein-tyrosine-phosphatase</fullName>
        <ecNumber evidence="2">3.1.3.48</ecNumber>
    </recommendedName>
</protein>
<evidence type="ECO:0000313" key="5">
    <source>
        <dbReference type="EMBL" id="QTA38449.1"/>
    </source>
</evidence>
<accession>A0ABX7S790</accession>
<comment type="similarity">
    <text evidence="1">Belongs to the metallo-dependent hydrolases superfamily. CpsB/CapC family.</text>
</comment>
<dbReference type="SUPFAM" id="SSF89550">
    <property type="entry name" value="PHP domain-like"/>
    <property type="match status" value="1"/>
</dbReference>
<dbReference type="PANTHER" id="PTHR39181">
    <property type="entry name" value="TYROSINE-PROTEIN PHOSPHATASE YWQE"/>
    <property type="match status" value="1"/>
</dbReference>
<dbReference type="Proteomes" id="UP000671862">
    <property type="component" value="Chromosome"/>
</dbReference>
<dbReference type="PIRSF" id="PIRSF016557">
    <property type="entry name" value="Caps_synth_CpsB"/>
    <property type="match status" value="1"/>
</dbReference>
<comment type="catalytic activity">
    <reaction evidence="4">
        <text>O-phospho-L-tyrosyl-[protein] + H2O = L-tyrosyl-[protein] + phosphate</text>
        <dbReference type="Rhea" id="RHEA:10684"/>
        <dbReference type="Rhea" id="RHEA-COMP:10136"/>
        <dbReference type="Rhea" id="RHEA-COMP:20101"/>
        <dbReference type="ChEBI" id="CHEBI:15377"/>
        <dbReference type="ChEBI" id="CHEBI:43474"/>
        <dbReference type="ChEBI" id="CHEBI:46858"/>
        <dbReference type="ChEBI" id="CHEBI:61978"/>
        <dbReference type="EC" id="3.1.3.48"/>
    </reaction>
</comment>
<keyword evidence="3" id="KW-0378">Hydrolase</keyword>
<reference evidence="5 6" key="1">
    <citation type="submission" date="2021-03" db="EMBL/GenBank/DDBJ databases">
        <title>Thermosipho ferrireducens sp.nov., an anaerobic thermophilic iron-reducing bacterium isolated from a deep-sea hydrothermal sulfide deposits.</title>
        <authorList>
            <person name="Zeng X."/>
            <person name="Chen Y."/>
            <person name="Shao Z."/>
        </authorList>
    </citation>
    <scope>NUCLEOTIDE SEQUENCE [LARGE SCALE GENOMIC DNA]</scope>
    <source>
        <strain evidence="5 6">JL129W03</strain>
    </source>
</reference>
<dbReference type="Pfam" id="PF19567">
    <property type="entry name" value="CpsB_CapC"/>
    <property type="match status" value="1"/>
</dbReference>
<proteinExistence type="inferred from homology"/>
<evidence type="ECO:0000256" key="3">
    <source>
        <dbReference type="ARBA" id="ARBA00022801"/>
    </source>
</evidence>
<dbReference type="InterPro" id="IPR016195">
    <property type="entry name" value="Pol/histidinol_Pase-like"/>
</dbReference>
<dbReference type="EC" id="3.1.3.48" evidence="2"/>
<evidence type="ECO:0000256" key="1">
    <source>
        <dbReference type="ARBA" id="ARBA00005750"/>
    </source>
</evidence>
<name>A0ABX7S790_9BACT</name>
<dbReference type="PANTHER" id="PTHR39181:SF1">
    <property type="entry name" value="TYROSINE-PROTEIN PHOSPHATASE YWQE"/>
    <property type="match status" value="1"/>
</dbReference>
<keyword evidence="6" id="KW-1185">Reference proteome</keyword>
<dbReference type="InterPro" id="IPR016667">
    <property type="entry name" value="Caps_polysacc_synth_CpsB/CapC"/>
</dbReference>
<evidence type="ECO:0000256" key="2">
    <source>
        <dbReference type="ARBA" id="ARBA00013064"/>
    </source>
</evidence>
<dbReference type="EMBL" id="CP071446">
    <property type="protein sequence ID" value="QTA38449.1"/>
    <property type="molecule type" value="Genomic_DNA"/>
</dbReference>
<evidence type="ECO:0000313" key="6">
    <source>
        <dbReference type="Proteomes" id="UP000671862"/>
    </source>
</evidence>
<dbReference type="RefSeq" id="WP_207567168.1">
    <property type="nucleotide sequence ID" value="NZ_CP071446.1"/>
</dbReference>
<organism evidence="5 6">
    <name type="scientific">Thermosipho ferrireducens</name>
    <dbReference type="NCBI Taxonomy" id="2571116"/>
    <lineage>
        <taxon>Bacteria</taxon>
        <taxon>Thermotogati</taxon>
        <taxon>Thermotogota</taxon>
        <taxon>Thermotogae</taxon>
        <taxon>Thermotogales</taxon>
        <taxon>Fervidobacteriaceae</taxon>
        <taxon>Thermosipho</taxon>
    </lineage>
</organism>
<dbReference type="Gene3D" id="3.20.20.140">
    <property type="entry name" value="Metal-dependent hydrolases"/>
    <property type="match status" value="1"/>
</dbReference>
<gene>
    <name evidence="5" type="ORF">JYK00_02690</name>
</gene>